<keyword evidence="2" id="KW-1185">Reference proteome</keyword>
<proteinExistence type="predicted"/>
<sequence length="124" mass="14535">MTFEKVADRLSKEKAISAVYSSDLKRAFETARQTDLELWRQGPGALHSENYQRQHLIYSHWKDHNYCIIERMELEKKRIIYGGRQRRAVKEEIVEANTSFEGFVMAVRLGRLLLCIEVLCFVVA</sequence>
<name>A0AAD5NHU9_ACENE</name>
<accession>A0AAD5NHU9</accession>
<gene>
    <name evidence="1" type="ORF">LWI28_001932</name>
</gene>
<reference evidence="1" key="1">
    <citation type="journal article" date="2022" name="Plant J.">
        <title>Strategies of tolerance reflected in two North American maple genomes.</title>
        <authorList>
            <person name="McEvoy S.L."/>
            <person name="Sezen U.U."/>
            <person name="Trouern-Trend A."/>
            <person name="McMahon S.M."/>
            <person name="Schaberg P.G."/>
            <person name="Yang J."/>
            <person name="Wegrzyn J.L."/>
            <person name="Swenson N.G."/>
        </authorList>
    </citation>
    <scope>NUCLEOTIDE SEQUENCE</scope>
    <source>
        <strain evidence="1">91603</strain>
    </source>
</reference>
<organism evidence="1 2">
    <name type="scientific">Acer negundo</name>
    <name type="common">Box elder</name>
    <dbReference type="NCBI Taxonomy" id="4023"/>
    <lineage>
        <taxon>Eukaryota</taxon>
        <taxon>Viridiplantae</taxon>
        <taxon>Streptophyta</taxon>
        <taxon>Embryophyta</taxon>
        <taxon>Tracheophyta</taxon>
        <taxon>Spermatophyta</taxon>
        <taxon>Magnoliopsida</taxon>
        <taxon>eudicotyledons</taxon>
        <taxon>Gunneridae</taxon>
        <taxon>Pentapetalae</taxon>
        <taxon>rosids</taxon>
        <taxon>malvids</taxon>
        <taxon>Sapindales</taxon>
        <taxon>Sapindaceae</taxon>
        <taxon>Hippocastanoideae</taxon>
        <taxon>Acereae</taxon>
        <taxon>Acer</taxon>
    </lineage>
</organism>
<dbReference type="EMBL" id="JAJSOW010000106">
    <property type="protein sequence ID" value="KAI9159791.1"/>
    <property type="molecule type" value="Genomic_DNA"/>
</dbReference>
<reference evidence="1" key="2">
    <citation type="submission" date="2023-02" db="EMBL/GenBank/DDBJ databases">
        <authorList>
            <person name="Swenson N.G."/>
            <person name="Wegrzyn J.L."/>
            <person name="Mcevoy S.L."/>
        </authorList>
    </citation>
    <scope>NUCLEOTIDE SEQUENCE</scope>
    <source>
        <strain evidence="1">91603</strain>
        <tissue evidence="1">Leaf</tissue>
    </source>
</reference>
<evidence type="ECO:0000313" key="1">
    <source>
        <dbReference type="EMBL" id="KAI9159791.1"/>
    </source>
</evidence>
<dbReference type="Proteomes" id="UP001064489">
    <property type="component" value="Chromosome 2"/>
</dbReference>
<comment type="caution">
    <text evidence="1">The sequence shown here is derived from an EMBL/GenBank/DDBJ whole genome shotgun (WGS) entry which is preliminary data.</text>
</comment>
<evidence type="ECO:0000313" key="2">
    <source>
        <dbReference type="Proteomes" id="UP001064489"/>
    </source>
</evidence>
<dbReference type="AlphaFoldDB" id="A0AAD5NHU9"/>
<protein>
    <submittedName>
        <fullName evidence="1">Uncharacterized protein</fullName>
    </submittedName>
</protein>